<accession>A0ABT5QFB5</accession>
<dbReference type="RefSeq" id="WP_274139473.1">
    <property type="nucleotide sequence ID" value="NZ_JAJUBB010000001.1"/>
</dbReference>
<sequence length="584" mass="63284">MEFTSINALLDAYKQKLITPEEYLNLAWRKAKADAHNCWISVVSEAQLDGYIKRLNSVNPKFLPLYGVPFAVKDNIDLAGLPTTAACEPFSYTPGQSAFVVQALIEAGAVPLGKTNLDQFATGLNGTRSPYGACKNSIDPTYISGGSSSGSAVAVALNQAMFALGTDTAGSGRVPAAFNQLVGLKASIGRLSCRGVVPACRSLDCVTLLANSVEDIQYLLPIAGQYDPQDAYARDFAEAEIEPEYMASLPRIGVPNQSLLSFFGNDDFEARFDAAKKQCQNLGAELVELDFKHFLDAAKLLYDGPWVAERYAAIQTFFDEHESQCESSIQAIVSSARSLSAVDAFEAQYELKALKQKADSILSKVDAILIPTAGTIYTIAEMRDNPIELNTNLGYYTNFMNLLDYVAIAIPADERGKGMPFGITLFGDKGSERKLLALADAYESERAFDVIEPVPESMLIAVCGAHMKDLPLNHQLTDRQASFVAQRQSAANYRLFALAGEGPKRPGMVKVTEGGVSIAMELWEMPIARLGDFLANIPSPLGLGKVELDDGTQVTGFICEQAGTVGAVDISEYGSWRTYQRREP</sequence>
<gene>
    <name evidence="3" type="primary">atzF</name>
    <name evidence="3" type="ORF">LRP49_00560</name>
</gene>
<protein>
    <submittedName>
        <fullName evidence="3">Allophanate hydrolase</fullName>
        <ecNumber evidence="3">3.5.1.54</ecNumber>
    </submittedName>
</protein>
<dbReference type="InterPro" id="IPR000120">
    <property type="entry name" value="Amidase"/>
</dbReference>
<dbReference type="InterPro" id="IPR036928">
    <property type="entry name" value="AS_sf"/>
</dbReference>
<organism evidence="3 4">
    <name type="scientific">Enterovibrio qingdaonensis</name>
    <dbReference type="NCBI Taxonomy" id="2899818"/>
    <lineage>
        <taxon>Bacteria</taxon>
        <taxon>Pseudomonadati</taxon>
        <taxon>Pseudomonadota</taxon>
        <taxon>Gammaproteobacteria</taxon>
        <taxon>Vibrionales</taxon>
        <taxon>Vibrionaceae</taxon>
        <taxon>Enterovibrio</taxon>
    </lineage>
</organism>
<dbReference type="Pfam" id="PF21986">
    <property type="entry name" value="AH_C"/>
    <property type="match status" value="1"/>
</dbReference>
<dbReference type="InterPro" id="IPR023631">
    <property type="entry name" value="Amidase_dom"/>
</dbReference>
<dbReference type="GO" id="GO:0004039">
    <property type="term" value="F:allophanate hydrolase activity"/>
    <property type="evidence" value="ECO:0007669"/>
    <property type="project" value="UniProtKB-EC"/>
</dbReference>
<feature type="domain" description="Allophanate hydrolase C-terminal" evidence="2">
    <location>
        <begin position="459"/>
        <end position="580"/>
    </location>
</feature>
<dbReference type="EC" id="3.5.1.54" evidence="3"/>
<dbReference type="Pfam" id="PF01425">
    <property type="entry name" value="Amidase"/>
    <property type="match status" value="1"/>
</dbReference>
<evidence type="ECO:0000259" key="1">
    <source>
        <dbReference type="Pfam" id="PF01425"/>
    </source>
</evidence>
<proteinExistence type="predicted"/>
<dbReference type="Gene3D" id="1.20.58.1700">
    <property type="match status" value="1"/>
</dbReference>
<dbReference type="Gene3D" id="3.90.1300.10">
    <property type="entry name" value="Amidase signature (AS) domain"/>
    <property type="match status" value="1"/>
</dbReference>
<keyword evidence="4" id="KW-1185">Reference proteome</keyword>
<dbReference type="InterPro" id="IPR014085">
    <property type="entry name" value="Allophanate_hydrolase"/>
</dbReference>
<feature type="domain" description="Amidase" evidence="1">
    <location>
        <begin position="33"/>
        <end position="436"/>
    </location>
</feature>
<dbReference type="PANTHER" id="PTHR11895">
    <property type="entry name" value="TRANSAMIDASE"/>
    <property type="match status" value="1"/>
</dbReference>
<evidence type="ECO:0000259" key="2">
    <source>
        <dbReference type="Pfam" id="PF21986"/>
    </source>
</evidence>
<dbReference type="Proteomes" id="UP001149821">
    <property type="component" value="Unassembled WGS sequence"/>
</dbReference>
<dbReference type="PANTHER" id="PTHR11895:SF169">
    <property type="entry name" value="GLUTAMYL-TRNA(GLN) AMIDOTRANSFERASE"/>
    <property type="match status" value="1"/>
</dbReference>
<dbReference type="SUPFAM" id="SSF75304">
    <property type="entry name" value="Amidase signature (AS) enzymes"/>
    <property type="match status" value="1"/>
</dbReference>
<comment type="caution">
    <text evidence="3">The sequence shown here is derived from an EMBL/GenBank/DDBJ whole genome shotgun (WGS) entry which is preliminary data.</text>
</comment>
<dbReference type="NCBIfam" id="TIGR02713">
    <property type="entry name" value="allophanate_hyd"/>
    <property type="match status" value="1"/>
</dbReference>
<dbReference type="EMBL" id="JAJUBB010000001">
    <property type="protein sequence ID" value="MDD1779672.1"/>
    <property type="molecule type" value="Genomic_DNA"/>
</dbReference>
<dbReference type="Gene3D" id="3.10.490.10">
    <property type="entry name" value="Gamma-glutamyl cyclotransferase-like"/>
    <property type="match status" value="1"/>
</dbReference>
<evidence type="ECO:0000313" key="3">
    <source>
        <dbReference type="EMBL" id="MDD1779672.1"/>
    </source>
</evidence>
<evidence type="ECO:0000313" key="4">
    <source>
        <dbReference type="Proteomes" id="UP001149821"/>
    </source>
</evidence>
<name>A0ABT5QFB5_9GAMM</name>
<dbReference type="NCBIfam" id="NF006043">
    <property type="entry name" value="PRK08186.1"/>
    <property type="match status" value="1"/>
</dbReference>
<dbReference type="InterPro" id="IPR053844">
    <property type="entry name" value="AH_C"/>
</dbReference>
<keyword evidence="3" id="KW-0378">Hydrolase</keyword>
<reference evidence="3" key="1">
    <citation type="submission" date="2021-12" db="EMBL/GenBank/DDBJ databases">
        <title>Enterovibrio ZSDZ35 sp. nov. and Enterovibrio ZSDZ42 sp. nov., isolated from coastal seawater in Qingdao.</title>
        <authorList>
            <person name="Zhang P."/>
        </authorList>
    </citation>
    <scope>NUCLEOTIDE SEQUENCE</scope>
    <source>
        <strain evidence="3">ZSDZ35</strain>
    </source>
</reference>